<reference evidence="6 7" key="1">
    <citation type="submission" date="2022-12" db="EMBL/GenBank/DDBJ databases">
        <title>Chromosome-level genome of Tegillarca granosa.</title>
        <authorList>
            <person name="Kim J."/>
        </authorList>
    </citation>
    <scope>NUCLEOTIDE SEQUENCE [LARGE SCALE GENOMIC DNA]</scope>
    <source>
        <strain evidence="6">Teg-2019</strain>
        <tissue evidence="6">Adductor muscle</tissue>
    </source>
</reference>
<evidence type="ECO:0000256" key="5">
    <source>
        <dbReference type="ARBA" id="ARBA00023242"/>
    </source>
</evidence>
<keyword evidence="4" id="KW-0234">DNA repair</keyword>
<name>A0ABQ9F5Y4_TEGGR</name>
<comment type="subcellular location">
    <subcellularLocation>
        <location evidence="1">Nucleus</location>
    </subcellularLocation>
</comment>
<sequence length="812" mass="92451">MSLSTQQSDSDRQYVMLAKIDNARNVSHILKAIHFKEKLAFLLGKIAGCNITTSSHEGLYKNNNFLQNLDLSAYLKTFDNTICKFLDGLKSSKRANSQDDYNKVKVHEHILHMLFPSIVLPLCFMENLLLYNKTSSRQATDLIGNGGPHGCYDVVKDWLGNQSMNQLQFPCGDCVVVFDNNQVIGRSWKVKLNNKVKSKQFLAHHELVHSNDEPDEFLEFSWVILRPGNGHFEMNMFKSFVELNWEVFFSDLCILMGFKSENAQRTAKSCSDNHKTWSLIRIAYEGLMQELMVPYIQHCVHDNTKITPKGFLHYVLVEAKDPNYLYVATMTLTYLQAIINMRAGLRCGNVEAIASAKAVFAPLFHSRNHPRYQEIEMQEAIQRHSIPQDLLNFFNETESVCLSGDKTSGEGLDFKAEAVNKDVQSWMPRGVPTGEDWLRVTRNLENLKMLREKAKQLTSSATSHRQSASRTTTHDEQIFGWRVYLRRKEYLSHPLETNRKHVSLSSQELDSDLINFNVLAEKRRQQYFNSKVNTNLSEETTLPPVFVTKKERQEYDLISNKTKSEIYDIIDGKINKLLDQDLKTSMSTEFRKLGSISKCKKDDLTATVFASSMGLKVTVEDAKCVQANAFIQEGLFHEFNIKEDQITFKINLTVLLECLTIFGSGPVPGVTTSLKMCYAGYGCPLLLILEEEGVLTDCSIKTLEPDEVLDFNFCSTNVINKIIMKSECLKEAFSELDMTSDVLQIMLSPYPPYFRLSTFGNAGSTHSDFPKDSDMVESFLCTQTQTNRYKLSLLKPSVKALAISTHLVEEHI</sequence>
<dbReference type="CDD" id="cd00577">
    <property type="entry name" value="PCNA"/>
    <property type="match status" value="1"/>
</dbReference>
<evidence type="ECO:0000256" key="1">
    <source>
        <dbReference type="ARBA" id="ARBA00004123"/>
    </source>
</evidence>
<gene>
    <name evidence="6" type="ORF">KUTeg_010162</name>
</gene>
<dbReference type="InterPro" id="IPR046938">
    <property type="entry name" value="DNA_clamp_sf"/>
</dbReference>
<evidence type="ECO:0000313" key="7">
    <source>
        <dbReference type="Proteomes" id="UP001217089"/>
    </source>
</evidence>
<dbReference type="Pfam" id="PF02144">
    <property type="entry name" value="Rad1"/>
    <property type="match status" value="1"/>
</dbReference>
<dbReference type="PANTHER" id="PTHR10870:SF0">
    <property type="entry name" value="CELL CYCLE CHECKPOINT PROTEIN RAD1"/>
    <property type="match status" value="1"/>
</dbReference>
<evidence type="ECO:0000256" key="4">
    <source>
        <dbReference type="ARBA" id="ARBA00023204"/>
    </source>
</evidence>
<dbReference type="SUPFAM" id="SSF55979">
    <property type="entry name" value="DNA clamp"/>
    <property type="match status" value="1"/>
</dbReference>
<keyword evidence="3" id="KW-0227">DNA damage</keyword>
<keyword evidence="5" id="KW-0539">Nucleus</keyword>
<proteinExistence type="inferred from homology"/>
<accession>A0ABQ9F5Y4</accession>
<dbReference type="InterPro" id="IPR003011">
    <property type="entry name" value="Cell_cycle_checkpoint_Rad1"/>
</dbReference>
<keyword evidence="7" id="KW-1185">Reference proteome</keyword>
<evidence type="ECO:0000313" key="6">
    <source>
        <dbReference type="EMBL" id="KAJ8312789.1"/>
    </source>
</evidence>
<dbReference type="PRINTS" id="PR01246">
    <property type="entry name" value="RAD1REPAIR"/>
</dbReference>
<evidence type="ECO:0000256" key="2">
    <source>
        <dbReference type="ARBA" id="ARBA00010991"/>
    </source>
</evidence>
<dbReference type="EMBL" id="JARBDR010000440">
    <property type="protein sequence ID" value="KAJ8312789.1"/>
    <property type="molecule type" value="Genomic_DNA"/>
</dbReference>
<evidence type="ECO:0000256" key="3">
    <source>
        <dbReference type="ARBA" id="ARBA00022763"/>
    </source>
</evidence>
<protein>
    <submittedName>
        <fullName evidence="6">Uncharacterized protein</fullName>
    </submittedName>
</protein>
<dbReference type="PANTHER" id="PTHR10870">
    <property type="entry name" value="CELL CYCLE CHECKPOINT PROTEIN RAD1"/>
    <property type="match status" value="1"/>
</dbReference>
<dbReference type="Gene3D" id="3.70.10.10">
    <property type="match status" value="1"/>
</dbReference>
<comment type="similarity">
    <text evidence="2">Belongs to the rad1 family.</text>
</comment>
<dbReference type="Proteomes" id="UP001217089">
    <property type="component" value="Unassembled WGS sequence"/>
</dbReference>
<dbReference type="InterPro" id="IPR003021">
    <property type="entry name" value="Rad1_Rec1_Rad17"/>
</dbReference>
<organism evidence="6 7">
    <name type="scientific">Tegillarca granosa</name>
    <name type="common">Malaysian cockle</name>
    <name type="synonym">Anadara granosa</name>
    <dbReference type="NCBI Taxonomy" id="220873"/>
    <lineage>
        <taxon>Eukaryota</taxon>
        <taxon>Metazoa</taxon>
        <taxon>Spiralia</taxon>
        <taxon>Lophotrochozoa</taxon>
        <taxon>Mollusca</taxon>
        <taxon>Bivalvia</taxon>
        <taxon>Autobranchia</taxon>
        <taxon>Pteriomorphia</taxon>
        <taxon>Arcoida</taxon>
        <taxon>Arcoidea</taxon>
        <taxon>Arcidae</taxon>
        <taxon>Tegillarca</taxon>
    </lineage>
</organism>
<comment type="caution">
    <text evidence="6">The sequence shown here is derived from an EMBL/GenBank/DDBJ whole genome shotgun (WGS) entry which is preliminary data.</text>
</comment>